<sequence length="323" mass="35419">MIEDLLGIGECTEEQLVIAMGEMRAEMILSSSTRMPRDANHVEMSWSLASNGDQKAEHLSSLLKYVINNGSSMQVDEIILSIHVIGTNLDKLSSNDVLLASEAYRFLIKNLTKHLDDGCVNKIHLVDTIRCLLAGTALPTEYHSYLCSQQCNQTKHDAVEAVQPHIQLNISSKEILAINGLLLFSSFPIEKLISILIPAKLLDPFQNAVANRSFSVHSKIDQRDVSILQSGIADIDKLLCIDFGMATETVMEYMSSTSSALILMISSLACNCTAEEMQTDAGNACCAAVISVHRRVTELATGTLFARNHLTNSTEVLVFCINE</sequence>
<proteinExistence type="predicted"/>
<dbReference type="AlphaFoldDB" id="A0A0R3RJX5"/>
<evidence type="ECO:0000313" key="2">
    <source>
        <dbReference type="WBParaSite" id="EEL_0000178401-mRNA-1"/>
    </source>
</evidence>
<accession>A0A0R3RJX5</accession>
<keyword evidence="1" id="KW-1185">Reference proteome</keyword>
<name>A0A0R3RJX5_9BILA</name>
<organism evidence="1 2">
    <name type="scientific">Elaeophora elaphi</name>
    <dbReference type="NCBI Taxonomy" id="1147741"/>
    <lineage>
        <taxon>Eukaryota</taxon>
        <taxon>Metazoa</taxon>
        <taxon>Ecdysozoa</taxon>
        <taxon>Nematoda</taxon>
        <taxon>Chromadorea</taxon>
        <taxon>Rhabditida</taxon>
        <taxon>Spirurina</taxon>
        <taxon>Spiruromorpha</taxon>
        <taxon>Filarioidea</taxon>
        <taxon>Onchocercidae</taxon>
        <taxon>Elaeophora</taxon>
    </lineage>
</organism>
<reference evidence="2" key="1">
    <citation type="submission" date="2017-02" db="UniProtKB">
        <authorList>
            <consortium name="WormBaseParasite"/>
        </authorList>
    </citation>
    <scope>IDENTIFICATION</scope>
</reference>
<evidence type="ECO:0000313" key="1">
    <source>
        <dbReference type="Proteomes" id="UP000050640"/>
    </source>
</evidence>
<protein>
    <submittedName>
        <fullName evidence="2">MMS19 nucleotide excision repair protein</fullName>
    </submittedName>
</protein>
<dbReference type="WBParaSite" id="EEL_0000178401-mRNA-1">
    <property type="protein sequence ID" value="EEL_0000178401-mRNA-1"/>
    <property type="gene ID" value="EEL_0000178401"/>
</dbReference>
<dbReference type="Proteomes" id="UP000050640">
    <property type="component" value="Unplaced"/>
</dbReference>